<dbReference type="EMBL" id="MLCA01000015">
    <property type="protein sequence ID" value="MEE7494198.1"/>
    <property type="molecule type" value="Genomic_DNA"/>
</dbReference>
<keyword evidence="5" id="KW-0732">Signal</keyword>
<dbReference type="RefSeq" id="WP_331304248.1">
    <property type="nucleotide sequence ID" value="NZ_MLCA01000015.1"/>
</dbReference>
<gene>
    <name evidence="8" type="ORF">MOTC310_28775</name>
</gene>
<evidence type="ECO:0000256" key="6">
    <source>
        <dbReference type="ARBA" id="ARBA00032976"/>
    </source>
</evidence>
<dbReference type="Pfam" id="PF01522">
    <property type="entry name" value="Polysacc_deac_1"/>
    <property type="match status" value="1"/>
</dbReference>
<dbReference type="SUPFAM" id="SSF88713">
    <property type="entry name" value="Glycoside hydrolase/deacetylase"/>
    <property type="match status" value="1"/>
</dbReference>
<evidence type="ECO:0000256" key="3">
    <source>
        <dbReference type="ARBA" id="ARBA00010973"/>
    </source>
</evidence>
<dbReference type="PROSITE" id="PS51677">
    <property type="entry name" value="NODB"/>
    <property type="match status" value="1"/>
</dbReference>
<evidence type="ECO:0000313" key="9">
    <source>
        <dbReference type="Proteomes" id="UP001355206"/>
    </source>
</evidence>
<dbReference type="InterPro" id="IPR002509">
    <property type="entry name" value="NODB_dom"/>
</dbReference>
<keyword evidence="9" id="KW-1185">Reference proteome</keyword>
<dbReference type="PANTHER" id="PTHR34216">
    <property type="match status" value="1"/>
</dbReference>
<sequence>MSPSVPLVAEAGRGTLRALKRTARAVGITRGRAAAARMATERYALAVGGRTRVRPGGRILCYHSLGEPSYGVNDVSPARFRRQIETALRAGYRFVPAEVIAETGGAPHDLAITFDDACKSVLTVGAPILSALGLPWSLFVVSGWCEAIGTGRSDAYLSWQEVEALAAAGARIGSHSVTHPDFGRLAPDQAADELVRSRETIGRRLGIVPTSFAIPLGQSMNWSTAAGRLAREAGYRTVYAQAEETRPAGTVARTFVTRFDDAIVFRGLLRGRFDAWEEWV</sequence>
<proteinExistence type="inferred from homology"/>
<accession>A0ABU7TWK7</accession>
<evidence type="ECO:0000256" key="5">
    <source>
        <dbReference type="ARBA" id="ARBA00022729"/>
    </source>
</evidence>
<dbReference type="Proteomes" id="UP001355206">
    <property type="component" value="Unassembled WGS sequence"/>
</dbReference>
<reference evidence="8 9" key="1">
    <citation type="journal article" date="2012" name="Genet. Mol. Biol.">
        <title>Analysis of 16S rRNA and mxaF genes revealing insights into Methylobacterium niche-specific plant association.</title>
        <authorList>
            <person name="Dourado M.N."/>
            <person name="Andreote F.D."/>
            <person name="Dini-Andreote F."/>
            <person name="Conti R."/>
            <person name="Araujo J.M."/>
            <person name="Araujo W.L."/>
        </authorList>
    </citation>
    <scope>NUCLEOTIDE SEQUENCE [LARGE SCALE GENOMIC DNA]</scope>
    <source>
        <strain evidence="8 9">TC3-10</strain>
    </source>
</reference>
<evidence type="ECO:0000256" key="4">
    <source>
        <dbReference type="ARBA" id="ARBA00020071"/>
    </source>
</evidence>
<comment type="similarity">
    <text evidence="3">Belongs to the polysaccharide deacetylase family.</text>
</comment>
<evidence type="ECO:0000256" key="1">
    <source>
        <dbReference type="ARBA" id="ARBA00003236"/>
    </source>
</evidence>
<name>A0ABU7TWK7_9HYPH</name>
<dbReference type="InterPro" id="IPR011330">
    <property type="entry name" value="Glyco_hydro/deAcase_b/a-brl"/>
</dbReference>
<evidence type="ECO:0000259" key="7">
    <source>
        <dbReference type="PROSITE" id="PS51677"/>
    </source>
</evidence>
<feature type="domain" description="NodB homology" evidence="7">
    <location>
        <begin position="108"/>
        <end position="280"/>
    </location>
</feature>
<evidence type="ECO:0000313" key="8">
    <source>
        <dbReference type="EMBL" id="MEE7494198.1"/>
    </source>
</evidence>
<comment type="function">
    <text evidence="1">Is involved in generating a small heat-stable compound (Nod), an acylated oligomer of N-acetylglucosamine, that stimulates mitosis in various plant protoplasts.</text>
</comment>
<protein>
    <recommendedName>
        <fullName evidence="4">Chitooligosaccharide deacetylase</fullName>
    </recommendedName>
    <alternativeName>
        <fullName evidence="6">Nodulation protein B</fullName>
    </alternativeName>
</protein>
<dbReference type="PANTHER" id="PTHR34216:SF3">
    <property type="entry name" value="POLY-BETA-1,6-N-ACETYL-D-GLUCOSAMINE N-DEACETYLASE"/>
    <property type="match status" value="1"/>
</dbReference>
<comment type="caution">
    <text evidence="8">The sequence shown here is derived from an EMBL/GenBank/DDBJ whole genome shotgun (WGS) entry which is preliminary data.</text>
</comment>
<organism evidence="8 9">
    <name type="scientific">Methylobacterium oryzae</name>
    <dbReference type="NCBI Taxonomy" id="334852"/>
    <lineage>
        <taxon>Bacteria</taxon>
        <taxon>Pseudomonadati</taxon>
        <taxon>Pseudomonadota</taxon>
        <taxon>Alphaproteobacteria</taxon>
        <taxon>Hyphomicrobiales</taxon>
        <taxon>Methylobacteriaceae</taxon>
        <taxon>Methylobacterium</taxon>
    </lineage>
</organism>
<dbReference type="InterPro" id="IPR051398">
    <property type="entry name" value="Polysacch_Deacetylase"/>
</dbReference>
<comment type="subcellular location">
    <subcellularLocation>
        <location evidence="2">Secreted</location>
    </subcellularLocation>
</comment>
<dbReference type="CDD" id="cd10918">
    <property type="entry name" value="CE4_NodB_like_5s_6s"/>
    <property type="match status" value="1"/>
</dbReference>
<dbReference type="Gene3D" id="3.20.20.370">
    <property type="entry name" value="Glycoside hydrolase/deacetylase"/>
    <property type="match status" value="1"/>
</dbReference>
<evidence type="ECO:0000256" key="2">
    <source>
        <dbReference type="ARBA" id="ARBA00004613"/>
    </source>
</evidence>